<evidence type="ECO:0000313" key="3">
    <source>
        <dbReference type="Proteomes" id="UP001152795"/>
    </source>
</evidence>
<sequence>FSSRDWRERFRESRGQSSVGLGDPDGGNNASLPLLLLPARLPRMVEKIPSAMVISIAEAISLVVPPVLPPPLLIPGQLPRLAEEIPSGVAVSITETISLALPHLLLLPPPSLLVARLAIPAAAAVSIAEEIPSLLLSARLPHLADS</sequence>
<keyword evidence="3" id="KW-1185">Reference proteome</keyword>
<feature type="non-terminal residue" evidence="2">
    <location>
        <position position="1"/>
    </location>
</feature>
<organism evidence="2 3">
    <name type="scientific">Paramuricea clavata</name>
    <name type="common">Red gorgonian</name>
    <name type="synonym">Violescent sea-whip</name>
    <dbReference type="NCBI Taxonomy" id="317549"/>
    <lineage>
        <taxon>Eukaryota</taxon>
        <taxon>Metazoa</taxon>
        <taxon>Cnidaria</taxon>
        <taxon>Anthozoa</taxon>
        <taxon>Octocorallia</taxon>
        <taxon>Malacalcyonacea</taxon>
        <taxon>Plexauridae</taxon>
        <taxon>Paramuricea</taxon>
    </lineage>
</organism>
<name>A0A7D9MGH9_PARCT</name>
<reference evidence="2" key="1">
    <citation type="submission" date="2020-04" db="EMBL/GenBank/DDBJ databases">
        <authorList>
            <person name="Alioto T."/>
            <person name="Alioto T."/>
            <person name="Gomez Garrido J."/>
        </authorList>
    </citation>
    <scope>NUCLEOTIDE SEQUENCE</scope>
    <source>
        <strain evidence="2">A484AB</strain>
    </source>
</reference>
<dbReference type="Proteomes" id="UP001152795">
    <property type="component" value="Unassembled WGS sequence"/>
</dbReference>
<feature type="non-terminal residue" evidence="2">
    <location>
        <position position="146"/>
    </location>
</feature>
<accession>A0A7D9MGH9</accession>
<gene>
    <name evidence="2" type="ORF">PACLA_8A083099</name>
</gene>
<feature type="compositionally biased region" description="Basic and acidic residues" evidence="1">
    <location>
        <begin position="1"/>
        <end position="14"/>
    </location>
</feature>
<protein>
    <submittedName>
        <fullName evidence="2">Uncharacterized protein</fullName>
    </submittedName>
</protein>
<proteinExistence type="predicted"/>
<dbReference type="AlphaFoldDB" id="A0A7D9MGH9"/>
<evidence type="ECO:0000313" key="2">
    <source>
        <dbReference type="EMBL" id="CAB4046259.1"/>
    </source>
</evidence>
<evidence type="ECO:0000256" key="1">
    <source>
        <dbReference type="SAM" id="MobiDB-lite"/>
    </source>
</evidence>
<comment type="caution">
    <text evidence="2">The sequence shown here is derived from an EMBL/GenBank/DDBJ whole genome shotgun (WGS) entry which is preliminary data.</text>
</comment>
<dbReference type="EMBL" id="CACRXK020048531">
    <property type="protein sequence ID" value="CAB4046259.1"/>
    <property type="molecule type" value="Genomic_DNA"/>
</dbReference>
<feature type="region of interest" description="Disordered" evidence="1">
    <location>
        <begin position="1"/>
        <end position="25"/>
    </location>
</feature>